<organism evidence="2 3">
    <name type="scientific">Solanum verrucosum</name>
    <dbReference type="NCBI Taxonomy" id="315347"/>
    <lineage>
        <taxon>Eukaryota</taxon>
        <taxon>Viridiplantae</taxon>
        <taxon>Streptophyta</taxon>
        <taxon>Embryophyta</taxon>
        <taxon>Tracheophyta</taxon>
        <taxon>Spermatophyta</taxon>
        <taxon>Magnoliopsida</taxon>
        <taxon>eudicotyledons</taxon>
        <taxon>Gunneridae</taxon>
        <taxon>Pentapetalae</taxon>
        <taxon>asterids</taxon>
        <taxon>lamiids</taxon>
        <taxon>Solanales</taxon>
        <taxon>Solanaceae</taxon>
        <taxon>Solanoideae</taxon>
        <taxon>Solaneae</taxon>
        <taxon>Solanum</taxon>
    </lineage>
</organism>
<evidence type="ECO:0000256" key="1">
    <source>
        <dbReference type="SAM" id="MobiDB-lite"/>
    </source>
</evidence>
<dbReference type="EMBL" id="CP133620">
    <property type="protein sequence ID" value="WMV47060.1"/>
    <property type="molecule type" value="Genomic_DNA"/>
</dbReference>
<dbReference type="AlphaFoldDB" id="A0AAF0ZRP4"/>
<evidence type="ECO:0000313" key="2">
    <source>
        <dbReference type="EMBL" id="WMV47060.1"/>
    </source>
</evidence>
<dbReference type="Proteomes" id="UP001234989">
    <property type="component" value="Chromosome 9"/>
</dbReference>
<reference evidence="2" key="1">
    <citation type="submission" date="2023-08" db="EMBL/GenBank/DDBJ databases">
        <title>A de novo genome assembly of Solanum verrucosum Schlechtendal, a Mexican diploid species geographically isolated from the other diploid A-genome species in potato relatives.</title>
        <authorList>
            <person name="Hosaka K."/>
        </authorList>
    </citation>
    <scope>NUCLEOTIDE SEQUENCE</scope>
    <source>
        <tissue evidence="2">Young leaves</tissue>
    </source>
</reference>
<feature type="compositionally biased region" description="Polar residues" evidence="1">
    <location>
        <begin position="130"/>
        <end position="151"/>
    </location>
</feature>
<gene>
    <name evidence="2" type="ORF">MTR67_040445</name>
</gene>
<dbReference type="Gene3D" id="3.60.10.10">
    <property type="entry name" value="Endonuclease/exonuclease/phosphatase"/>
    <property type="match status" value="1"/>
</dbReference>
<dbReference type="PANTHER" id="PTHR33710:SF78">
    <property type="entry name" value="ENDONUCLEASE_EXONUCLEASE_PHOSPHATASE DOMAIN-CONTAINING PROTEIN"/>
    <property type="match status" value="1"/>
</dbReference>
<dbReference type="PANTHER" id="PTHR33710">
    <property type="entry name" value="BNAC02G09200D PROTEIN"/>
    <property type="match status" value="1"/>
</dbReference>
<keyword evidence="3" id="KW-1185">Reference proteome</keyword>
<sequence>MEFTWKELHTVPIWIKLPSLDFKYWSLKGLSKIGSLVGKPLMVDRNTKKKIGLNFARLLVEVVLDAQLPETILFRRNEKGNLIEQKVTKKKGPKPIPNDIPKEHEKVVLPNIQTYGNLTQANNTTQNNNKSAPAQPQTSVQSRQSPTYTPIQDIQTQPQAILWVTPSKTDERRSLWESFENHSLSNAKPWLALGDFNSVLKSKDRFGGNPVTWAEVIEFQNCIDRCGLIEMAHQGQKYTWNDKGVDQRFFLRIDWTFINNAWLYTIPTCKANYLPKGISDNCPIKVTFVEERLNTNKSFQFCNV</sequence>
<accession>A0AAF0ZRP4</accession>
<dbReference type="InterPro" id="IPR036691">
    <property type="entry name" value="Endo/exonu/phosph_ase_sf"/>
</dbReference>
<proteinExistence type="predicted"/>
<evidence type="ECO:0000313" key="3">
    <source>
        <dbReference type="Proteomes" id="UP001234989"/>
    </source>
</evidence>
<evidence type="ECO:0008006" key="4">
    <source>
        <dbReference type="Google" id="ProtNLM"/>
    </source>
</evidence>
<protein>
    <recommendedName>
        <fullName evidence="4">DUF4283 domain-containing protein</fullName>
    </recommendedName>
</protein>
<dbReference type="SUPFAM" id="SSF56219">
    <property type="entry name" value="DNase I-like"/>
    <property type="match status" value="1"/>
</dbReference>
<name>A0AAF0ZRP4_SOLVR</name>
<feature type="region of interest" description="Disordered" evidence="1">
    <location>
        <begin position="122"/>
        <end position="151"/>
    </location>
</feature>